<evidence type="ECO:0000256" key="2">
    <source>
        <dbReference type="ARBA" id="ARBA00022692"/>
    </source>
</evidence>
<evidence type="ECO:0000256" key="4">
    <source>
        <dbReference type="ARBA" id="ARBA00022989"/>
    </source>
</evidence>
<organism evidence="9 10">
    <name type="scientific">Dreissena polymorpha</name>
    <name type="common">Zebra mussel</name>
    <name type="synonym">Mytilus polymorpha</name>
    <dbReference type="NCBI Taxonomy" id="45954"/>
    <lineage>
        <taxon>Eukaryota</taxon>
        <taxon>Metazoa</taxon>
        <taxon>Spiralia</taxon>
        <taxon>Lophotrochozoa</taxon>
        <taxon>Mollusca</taxon>
        <taxon>Bivalvia</taxon>
        <taxon>Autobranchia</taxon>
        <taxon>Heteroconchia</taxon>
        <taxon>Euheterodonta</taxon>
        <taxon>Imparidentia</taxon>
        <taxon>Neoheterodontei</taxon>
        <taxon>Myida</taxon>
        <taxon>Dreissenoidea</taxon>
        <taxon>Dreissenidae</taxon>
        <taxon>Dreissena</taxon>
    </lineage>
</organism>
<comment type="caution">
    <text evidence="9">The sequence shown here is derived from an EMBL/GenBank/DDBJ whole genome shotgun (WGS) entry which is preliminary data.</text>
</comment>
<reference evidence="9" key="2">
    <citation type="submission" date="2020-11" db="EMBL/GenBank/DDBJ databases">
        <authorList>
            <person name="McCartney M.A."/>
            <person name="Auch B."/>
            <person name="Kono T."/>
            <person name="Mallez S."/>
            <person name="Becker A."/>
            <person name="Gohl D.M."/>
            <person name="Silverstein K.A.T."/>
            <person name="Koren S."/>
            <person name="Bechman K.B."/>
            <person name="Herman A."/>
            <person name="Abrahante J.E."/>
            <person name="Garbe J."/>
        </authorList>
    </citation>
    <scope>NUCLEOTIDE SEQUENCE</scope>
    <source>
        <strain evidence="9">Duluth1</strain>
        <tissue evidence="9">Whole animal</tissue>
    </source>
</reference>
<dbReference type="EMBL" id="JAIWYP010000004">
    <property type="protein sequence ID" value="KAH3840131.1"/>
    <property type="molecule type" value="Genomic_DNA"/>
</dbReference>
<proteinExistence type="predicted"/>
<dbReference type="PANTHER" id="PTHR24270">
    <property type="entry name" value="LOW-DENSITY LIPOPROTEIN RECEPTOR-RELATED"/>
    <property type="match status" value="1"/>
</dbReference>
<comment type="subcellular location">
    <subcellularLocation>
        <location evidence="1">Membrane</location>
        <topology evidence="1">Single-pass membrane protein</topology>
    </subcellularLocation>
</comment>
<feature type="chain" id="PRO_5038384142" evidence="8">
    <location>
        <begin position="23"/>
        <end position="264"/>
    </location>
</feature>
<dbReference type="SMART" id="SM00192">
    <property type="entry name" value="LDLa"/>
    <property type="match status" value="4"/>
</dbReference>
<evidence type="ECO:0000256" key="8">
    <source>
        <dbReference type="SAM" id="SignalP"/>
    </source>
</evidence>
<evidence type="ECO:0000256" key="5">
    <source>
        <dbReference type="ARBA" id="ARBA00023136"/>
    </source>
</evidence>
<feature type="disulfide bond" evidence="7">
    <location>
        <begin position="90"/>
        <end position="105"/>
    </location>
</feature>
<keyword evidence="6 7" id="KW-1015">Disulfide bond</keyword>
<protein>
    <submittedName>
        <fullName evidence="9">Uncharacterized protein</fullName>
    </submittedName>
</protein>
<evidence type="ECO:0000256" key="3">
    <source>
        <dbReference type="ARBA" id="ARBA00022737"/>
    </source>
</evidence>
<dbReference type="AlphaFoldDB" id="A0A9D4KJB2"/>
<evidence type="ECO:0000313" key="9">
    <source>
        <dbReference type="EMBL" id="KAH3840131.1"/>
    </source>
</evidence>
<comment type="caution">
    <text evidence="7">Lacks conserved residue(s) required for the propagation of feature annotation.</text>
</comment>
<feature type="disulfide bond" evidence="7">
    <location>
        <begin position="144"/>
        <end position="156"/>
    </location>
</feature>
<dbReference type="InterPro" id="IPR036055">
    <property type="entry name" value="LDL_receptor-like_sf"/>
</dbReference>
<feature type="disulfide bond" evidence="7">
    <location>
        <begin position="160"/>
        <end position="175"/>
    </location>
</feature>
<dbReference type="InterPro" id="IPR050685">
    <property type="entry name" value="LDLR"/>
</dbReference>
<name>A0A9D4KJB2_DREPO</name>
<keyword evidence="3" id="KW-0677">Repeat</keyword>
<keyword evidence="2" id="KW-0812">Transmembrane</keyword>
<evidence type="ECO:0000256" key="6">
    <source>
        <dbReference type="ARBA" id="ARBA00023157"/>
    </source>
</evidence>
<dbReference type="PROSITE" id="PS50068">
    <property type="entry name" value="LDLRA_2"/>
    <property type="match status" value="2"/>
</dbReference>
<accession>A0A9D4KJB2</accession>
<feature type="signal peptide" evidence="8">
    <location>
        <begin position="1"/>
        <end position="22"/>
    </location>
</feature>
<keyword evidence="4" id="KW-1133">Transmembrane helix</keyword>
<dbReference type="GO" id="GO:0005886">
    <property type="term" value="C:plasma membrane"/>
    <property type="evidence" value="ECO:0007669"/>
    <property type="project" value="TreeGrafter"/>
</dbReference>
<gene>
    <name evidence="9" type="ORF">DPMN_113575</name>
</gene>
<keyword evidence="8" id="KW-0732">Signal</keyword>
<dbReference type="Proteomes" id="UP000828390">
    <property type="component" value="Unassembled WGS sequence"/>
</dbReference>
<reference evidence="9" key="1">
    <citation type="journal article" date="2019" name="bioRxiv">
        <title>The Genome of the Zebra Mussel, Dreissena polymorpha: A Resource for Invasive Species Research.</title>
        <authorList>
            <person name="McCartney M.A."/>
            <person name="Auch B."/>
            <person name="Kono T."/>
            <person name="Mallez S."/>
            <person name="Zhang Y."/>
            <person name="Obille A."/>
            <person name="Becker A."/>
            <person name="Abrahante J.E."/>
            <person name="Garbe J."/>
            <person name="Badalamenti J.P."/>
            <person name="Herman A."/>
            <person name="Mangelson H."/>
            <person name="Liachko I."/>
            <person name="Sullivan S."/>
            <person name="Sone E.D."/>
            <person name="Koren S."/>
            <person name="Silverstein K.A.T."/>
            <person name="Beckman K.B."/>
            <person name="Gohl D.M."/>
        </authorList>
    </citation>
    <scope>NUCLEOTIDE SEQUENCE</scope>
    <source>
        <strain evidence="9">Duluth1</strain>
        <tissue evidence="9">Whole animal</tissue>
    </source>
</reference>
<evidence type="ECO:0000313" key="10">
    <source>
        <dbReference type="Proteomes" id="UP000828390"/>
    </source>
</evidence>
<evidence type="ECO:0000256" key="7">
    <source>
        <dbReference type="PROSITE-ProRule" id="PRU00124"/>
    </source>
</evidence>
<dbReference type="GO" id="GO:0016192">
    <property type="term" value="P:vesicle-mediated transport"/>
    <property type="evidence" value="ECO:0007669"/>
    <property type="project" value="UniProtKB-ARBA"/>
</dbReference>
<evidence type="ECO:0000256" key="1">
    <source>
        <dbReference type="ARBA" id="ARBA00004167"/>
    </source>
</evidence>
<dbReference type="PANTHER" id="PTHR24270:SF62">
    <property type="entry name" value="LOW-DENSITY LIPOPROTEIN RECEPTOR-RELATED PROTEIN 2"/>
    <property type="match status" value="1"/>
</dbReference>
<keyword evidence="10" id="KW-1185">Reference proteome</keyword>
<dbReference type="InterPro" id="IPR002172">
    <property type="entry name" value="LDrepeatLR_classA_rpt"/>
</dbReference>
<sequence length="264" mass="28136">MNLKRNVLVLCSVAILYATGDGLIFGPKKKRNEVPRATSRPPTPTSTIDYRTAYNVMVRTCERGTNYACNVDPRDPGYQYLSCIPMTQRCDGSRQCPKGDDEDNCDSRCGDKQVRCPDGKCATVCNGVPECAKLQDELACAPLCRAGEVRCSDGACAKVCNGEPECEDSADENRCSITTSARTAAVCQAGEVMCADGSGCARVCNGIPECPGSADEVNCLPRCARSDQVVCQSGKCATACDGNKECVSGNSEVAADELFCERKP</sequence>
<dbReference type="SUPFAM" id="SSF57424">
    <property type="entry name" value="LDL receptor-like module"/>
    <property type="match status" value="3"/>
</dbReference>
<dbReference type="CDD" id="cd00112">
    <property type="entry name" value="LDLa"/>
    <property type="match status" value="2"/>
</dbReference>
<dbReference type="PRINTS" id="PR00261">
    <property type="entry name" value="LDLRECEPTOR"/>
</dbReference>
<dbReference type="OrthoDB" id="10070760at2759"/>
<dbReference type="Gene3D" id="4.10.400.10">
    <property type="entry name" value="Low-density Lipoprotein Receptor"/>
    <property type="match status" value="1"/>
</dbReference>
<keyword evidence="5" id="KW-0472">Membrane</keyword>